<dbReference type="EMBL" id="JBHTIU010000034">
    <property type="protein sequence ID" value="MFD0869702.1"/>
    <property type="molecule type" value="Genomic_DNA"/>
</dbReference>
<name>A0ABW3DB22_9BACL</name>
<dbReference type="RefSeq" id="WP_379288160.1">
    <property type="nucleotide sequence ID" value="NZ_JBHTIU010000034.1"/>
</dbReference>
<evidence type="ECO:0000256" key="3">
    <source>
        <dbReference type="ARBA" id="ARBA00023136"/>
    </source>
</evidence>
<feature type="signal peptide" evidence="6">
    <location>
        <begin position="1"/>
        <end position="23"/>
    </location>
</feature>
<dbReference type="Gene3D" id="3.40.190.10">
    <property type="entry name" value="Periplasmic binding protein-like II"/>
    <property type="match status" value="2"/>
</dbReference>
<evidence type="ECO:0000256" key="1">
    <source>
        <dbReference type="ARBA" id="ARBA00022475"/>
    </source>
</evidence>
<dbReference type="Proteomes" id="UP001597120">
    <property type="component" value="Unassembled WGS sequence"/>
</dbReference>
<keyword evidence="5" id="KW-0449">Lipoprotein</keyword>
<dbReference type="PROSITE" id="PS51257">
    <property type="entry name" value="PROKAR_LIPOPROTEIN"/>
    <property type="match status" value="1"/>
</dbReference>
<dbReference type="PANTHER" id="PTHR43649">
    <property type="entry name" value="ARABINOSE-BINDING PROTEIN-RELATED"/>
    <property type="match status" value="1"/>
</dbReference>
<proteinExistence type="predicted"/>
<dbReference type="InterPro" id="IPR006059">
    <property type="entry name" value="SBP"/>
</dbReference>
<keyword evidence="8" id="KW-1185">Reference proteome</keyword>
<keyword evidence="4" id="KW-0564">Palmitate</keyword>
<feature type="chain" id="PRO_5045889927" evidence="6">
    <location>
        <begin position="24"/>
        <end position="523"/>
    </location>
</feature>
<dbReference type="PANTHER" id="PTHR43649:SF33">
    <property type="entry name" value="POLYGALACTURONAN_RHAMNOGALACTURONAN-BINDING PROTEIN YTCQ"/>
    <property type="match status" value="1"/>
</dbReference>
<protein>
    <submittedName>
        <fullName evidence="7">Extracellular solute-binding protein</fullName>
    </submittedName>
</protein>
<evidence type="ECO:0000256" key="4">
    <source>
        <dbReference type="ARBA" id="ARBA00023139"/>
    </source>
</evidence>
<keyword evidence="2 6" id="KW-0732">Signal</keyword>
<evidence type="ECO:0000256" key="5">
    <source>
        <dbReference type="ARBA" id="ARBA00023288"/>
    </source>
</evidence>
<evidence type="ECO:0000256" key="6">
    <source>
        <dbReference type="SAM" id="SignalP"/>
    </source>
</evidence>
<reference evidence="8" key="1">
    <citation type="journal article" date="2019" name="Int. J. Syst. Evol. Microbiol.">
        <title>The Global Catalogue of Microorganisms (GCM) 10K type strain sequencing project: providing services to taxonomists for standard genome sequencing and annotation.</title>
        <authorList>
            <consortium name="The Broad Institute Genomics Platform"/>
            <consortium name="The Broad Institute Genome Sequencing Center for Infectious Disease"/>
            <person name="Wu L."/>
            <person name="Ma J."/>
        </authorList>
    </citation>
    <scope>NUCLEOTIDE SEQUENCE [LARGE SCALE GENOMIC DNA]</scope>
    <source>
        <strain evidence="8">CCUG 57263</strain>
    </source>
</reference>
<dbReference type="SUPFAM" id="SSF53850">
    <property type="entry name" value="Periplasmic binding protein-like II"/>
    <property type="match status" value="1"/>
</dbReference>
<keyword evidence="1" id="KW-1003">Cell membrane</keyword>
<evidence type="ECO:0000313" key="8">
    <source>
        <dbReference type="Proteomes" id="UP001597120"/>
    </source>
</evidence>
<dbReference type="Pfam" id="PF13416">
    <property type="entry name" value="SBP_bac_8"/>
    <property type="match status" value="1"/>
</dbReference>
<keyword evidence="3" id="KW-0472">Membrane</keyword>
<organism evidence="7 8">
    <name type="scientific">Paenibacillus residui</name>
    <dbReference type="NCBI Taxonomy" id="629724"/>
    <lineage>
        <taxon>Bacteria</taxon>
        <taxon>Bacillati</taxon>
        <taxon>Bacillota</taxon>
        <taxon>Bacilli</taxon>
        <taxon>Bacillales</taxon>
        <taxon>Paenibacillaceae</taxon>
        <taxon>Paenibacillus</taxon>
    </lineage>
</organism>
<gene>
    <name evidence="7" type="ORF">ACFQ03_11115</name>
</gene>
<sequence length="523" mass="59208">MKMKPWLAASLVLAVSAMTAACASKPESGGASGGETTKENEKFTITAIDFRYGTIPPANGKGIEMINERFNVDYKPQYVVQSDYVQKLSAVIASGDIPDIIVMEGTDSNFYKWAKQGAFLPLNEYMDKYETFKLIPDNVRKAVTINGNIYAIQRYLTENYELTPVIRKDWLDNLGLKVPTNYEELKEVAIAFTKNDPDGNGKDDTYGMAMSQNINPHYGMGAYWDWNAWYHKNEDGQFIPGFISEARKQHISFLADLYKEGAISKDFALLNWAQTNKEFYSGKAGIFIGTPRGMNSTYMQGLVDIDPKADIVPIPPFEAPDGSKGFTSSAGYYGVIMLNAKLKDQPTKVEKILEMIDFGRKFYPLEERKPDNADFDWMNGHENNGYKIVDGNVQREPDEKGLSPFNYMPDNRMWAPNDLANGYSKEYPVELLRKLAGELETMHSETKHYINPMNAVFSETRSAKGSELDKFLFTEQTKMIVGERPISDWDKMVQEWMDKGGAQIIKEANEGMKENGYTEPQWK</sequence>
<dbReference type="InterPro" id="IPR050490">
    <property type="entry name" value="Bact_solute-bd_prot1"/>
</dbReference>
<evidence type="ECO:0000313" key="7">
    <source>
        <dbReference type="EMBL" id="MFD0869702.1"/>
    </source>
</evidence>
<accession>A0ABW3DB22</accession>
<dbReference type="CDD" id="cd13580">
    <property type="entry name" value="PBP2_AlgQ_like_1"/>
    <property type="match status" value="1"/>
</dbReference>
<evidence type="ECO:0000256" key="2">
    <source>
        <dbReference type="ARBA" id="ARBA00022729"/>
    </source>
</evidence>
<comment type="caution">
    <text evidence="7">The sequence shown here is derived from an EMBL/GenBank/DDBJ whole genome shotgun (WGS) entry which is preliminary data.</text>
</comment>